<reference evidence="1 2" key="1">
    <citation type="submission" date="2018-09" db="EMBL/GenBank/DDBJ databases">
        <title>Genomic investigation of the strawberry pathogen Phytophthora fragariae indicates pathogenicity is determined by transcriptional variation in three key races.</title>
        <authorList>
            <person name="Adams T.M."/>
            <person name="Armitage A.D."/>
            <person name="Sobczyk M.K."/>
            <person name="Bates H.J."/>
            <person name="Dunwell J.M."/>
            <person name="Nellist C.F."/>
            <person name="Harrison R.J."/>
        </authorList>
    </citation>
    <scope>NUCLEOTIDE SEQUENCE [LARGE SCALE GENOMIC DNA]</scope>
    <source>
        <strain evidence="1 2">SCRP324</strain>
    </source>
</reference>
<dbReference type="AlphaFoldDB" id="A0A6A3HZJ4"/>
<name>A0A6A3HZJ4_9STRA</name>
<dbReference type="OrthoDB" id="10279266at2759"/>
<dbReference type="Proteomes" id="UP000435112">
    <property type="component" value="Unassembled WGS sequence"/>
</dbReference>
<comment type="caution">
    <text evidence="1">The sequence shown here is derived from an EMBL/GenBank/DDBJ whole genome shotgun (WGS) entry which is preliminary data.</text>
</comment>
<organism evidence="1 2">
    <name type="scientific">Phytophthora rubi</name>
    <dbReference type="NCBI Taxonomy" id="129364"/>
    <lineage>
        <taxon>Eukaryota</taxon>
        <taxon>Sar</taxon>
        <taxon>Stramenopiles</taxon>
        <taxon>Oomycota</taxon>
        <taxon>Peronosporomycetes</taxon>
        <taxon>Peronosporales</taxon>
        <taxon>Peronosporaceae</taxon>
        <taxon>Phytophthora</taxon>
    </lineage>
</organism>
<proteinExistence type="predicted"/>
<protein>
    <submittedName>
        <fullName evidence="1">Uncharacterized protein</fullName>
    </submittedName>
</protein>
<dbReference type="EMBL" id="QXFU01003356">
    <property type="protein sequence ID" value="KAE8976059.1"/>
    <property type="molecule type" value="Genomic_DNA"/>
</dbReference>
<evidence type="ECO:0000313" key="1">
    <source>
        <dbReference type="EMBL" id="KAE8976059.1"/>
    </source>
</evidence>
<sequence>MEWYAAIPQQSTTKWAYIADRLQEDVAQWIAVREAPSSSEGAEGPV</sequence>
<gene>
    <name evidence="1" type="ORF">PR002_g25418</name>
</gene>
<accession>A0A6A3HZJ4</accession>
<evidence type="ECO:0000313" key="2">
    <source>
        <dbReference type="Proteomes" id="UP000435112"/>
    </source>
</evidence>